<name>A0A164MVK5_9AGAM</name>
<sequence length="138" mass="16348">LIYKKGVPVNSKKFEKLLRQASLTPTEVSLAEFGFDYLRILVVDILVLHEFEIGEWLGILLHLIEILRSYRPHMVCEMDRRFRLVPTFGDYTIRKFRTEVFEPKRLAARDYEDLFQVDWLCIYHLWSPNVHTGCSACL</sequence>
<gene>
    <name evidence="1" type="ORF">SISNIDRAFT_420083</name>
</gene>
<organism evidence="1 2">
    <name type="scientific">Sistotremastrum niveocremeum HHB9708</name>
    <dbReference type="NCBI Taxonomy" id="1314777"/>
    <lineage>
        <taxon>Eukaryota</taxon>
        <taxon>Fungi</taxon>
        <taxon>Dikarya</taxon>
        <taxon>Basidiomycota</taxon>
        <taxon>Agaricomycotina</taxon>
        <taxon>Agaricomycetes</taxon>
        <taxon>Sistotremastrales</taxon>
        <taxon>Sistotremastraceae</taxon>
        <taxon>Sertulicium</taxon>
        <taxon>Sertulicium niveocremeum</taxon>
    </lineage>
</organism>
<dbReference type="AlphaFoldDB" id="A0A164MVK5"/>
<proteinExistence type="predicted"/>
<accession>A0A164MVK5</accession>
<evidence type="ECO:0000313" key="2">
    <source>
        <dbReference type="Proteomes" id="UP000076722"/>
    </source>
</evidence>
<protein>
    <submittedName>
        <fullName evidence="1">Uncharacterized protein</fullName>
    </submittedName>
</protein>
<feature type="non-terminal residue" evidence="1">
    <location>
        <position position="1"/>
    </location>
</feature>
<dbReference type="STRING" id="1314777.A0A164MVK5"/>
<dbReference type="Proteomes" id="UP000076722">
    <property type="component" value="Unassembled WGS sequence"/>
</dbReference>
<keyword evidence="2" id="KW-1185">Reference proteome</keyword>
<evidence type="ECO:0000313" key="1">
    <source>
        <dbReference type="EMBL" id="KZS87079.1"/>
    </source>
</evidence>
<dbReference type="EMBL" id="KV419457">
    <property type="protein sequence ID" value="KZS87079.1"/>
    <property type="molecule type" value="Genomic_DNA"/>
</dbReference>
<dbReference type="OrthoDB" id="3269417at2759"/>
<reference evidence="1 2" key="1">
    <citation type="journal article" date="2016" name="Mol. Biol. Evol.">
        <title>Comparative Genomics of Early-Diverging Mushroom-Forming Fungi Provides Insights into the Origins of Lignocellulose Decay Capabilities.</title>
        <authorList>
            <person name="Nagy L.G."/>
            <person name="Riley R."/>
            <person name="Tritt A."/>
            <person name="Adam C."/>
            <person name="Daum C."/>
            <person name="Floudas D."/>
            <person name="Sun H."/>
            <person name="Yadav J.S."/>
            <person name="Pangilinan J."/>
            <person name="Larsson K.H."/>
            <person name="Matsuura K."/>
            <person name="Barry K."/>
            <person name="Labutti K."/>
            <person name="Kuo R."/>
            <person name="Ohm R.A."/>
            <person name="Bhattacharya S.S."/>
            <person name="Shirouzu T."/>
            <person name="Yoshinaga Y."/>
            <person name="Martin F.M."/>
            <person name="Grigoriev I.V."/>
            <person name="Hibbett D.S."/>
        </authorList>
    </citation>
    <scope>NUCLEOTIDE SEQUENCE [LARGE SCALE GENOMIC DNA]</scope>
    <source>
        <strain evidence="1 2">HHB9708</strain>
    </source>
</reference>